<feature type="domain" description="NAF" evidence="16">
    <location>
        <begin position="741"/>
        <end position="765"/>
    </location>
</feature>
<evidence type="ECO:0000256" key="6">
    <source>
        <dbReference type="ARBA" id="ARBA00022741"/>
    </source>
</evidence>
<dbReference type="EC" id="2.7.11.1" evidence="3"/>
<feature type="domain" description="Protein kinase" evidence="15">
    <location>
        <begin position="27"/>
        <end position="283"/>
    </location>
</feature>
<feature type="binding site" evidence="13">
    <location>
        <position position="56"/>
    </location>
    <ligand>
        <name>ATP</name>
        <dbReference type="ChEBI" id="CHEBI:30616"/>
    </ligand>
</feature>
<dbReference type="PROSITE" id="PS00107">
    <property type="entry name" value="PROTEIN_KINASE_ATP"/>
    <property type="match status" value="2"/>
</dbReference>
<dbReference type="FunFam" id="3.30.310.80:FF:000005">
    <property type="entry name" value="Non-specific serine/threonine protein kinase"/>
    <property type="match status" value="1"/>
</dbReference>
<evidence type="ECO:0000259" key="16">
    <source>
        <dbReference type="PROSITE" id="PS50816"/>
    </source>
</evidence>
<keyword evidence="5" id="KW-0808">Transferase</keyword>
<dbReference type="InterPro" id="IPR000719">
    <property type="entry name" value="Prot_kinase_dom"/>
</dbReference>
<dbReference type="Pfam" id="PF00069">
    <property type="entry name" value="Pkinase"/>
    <property type="match status" value="2"/>
</dbReference>
<dbReference type="SUPFAM" id="SSF56112">
    <property type="entry name" value="Protein kinase-like (PK-like)"/>
    <property type="match status" value="2"/>
</dbReference>
<name>A0A5A7P5T6_STRAF</name>
<dbReference type="GO" id="GO:0005524">
    <property type="term" value="F:ATP binding"/>
    <property type="evidence" value="ECO:0007669"/>
    <property type="project" value="UniProtKB-UniRule"/>
</dbReference>
<dbReference type="PANTHER" id="PTHR43895">
    <property type="entry name" value="CALCIUM/CALMODULIN-DEPENDENT PROTEIN KINASE KINASE-RELATED"/>
    <property type="match status" value="1"/>
</dbReference>
<keyword evidence="7 17" id="KW-0418">Kinase</keyword>
<comment type="function">
    <text evidence="12">CIPK serine-threonine protein kinases interact with CBL proteins. Binding of a CBL protein to the regulatory NAF domain of CIPK protein lead to the activation of the kinase in a calcium-dependent manner.</text>
</comment>
<dbReference type="AlphaFoldDB" id="A0A5A7P5T6"/>
<feature type="domain" description="Protein kinase" evidence="15">
    <location>
        <begin position="461"/>
        <end position="715"/>
    </location>
</feature>
<evidence type="ECO:0000256" key="2">
    <source>
        <dbReference type="ARBA" id="ARBA00006234"/>
    </source>
</evidence>
<keyword evidence="6 13" id="KW-0547">Nucleotide-binding</keyword>
<dbReference type="InterPro" id="IPR018451">
    <property type="entry name" value="NAF/FISL_domain"/>
</dbReference>
<keyword evidence="8 13" id="KW-0067">ATP-binding</keyword>
<gene>
    <name evidence="17" type="ORF">STAS_03882</name>
</gene>
<dbReference type="Gene3D" id="1.10.510.10">
    <property type="entry name" value="Transferase(Phosphotransferase) domain 1"/>
    <property type="match status" value="2"/>
</dbReference>
<evidence type="ECO:0000256" key="12">
    <source>
        <dbReference type="ARBA" id="ARBA00058225"/>
    </source>
</evidence>
<evidence type="ECO:0000256" key="13">
    <source>
        <dbReference type="PROSITE-ProRule" id="PRU10141"/>
    </source>
</evidence>
<evidence type="ECO:0000256" key="11">
    <source>
        <dbReference type="ARBA" id="ARBA00048679"/>
    </source>
</evidence>
<protein>
    <recommendedName>
        <fullName evidence="3">non-specific serine/threonine protein kinase</fullName>
        <ecNumber evidence="3">2.7.11.1</ecNumber>
    </recommendedName>
</protein>
<dbReference type="InterPro" id="IPR004041">
    <property type="entry name" value="NAF_dom"/>
</dbReference>
<reference evidence="18" key="1">
    <citation type="journal article" date="2019" name="Curr. Biol.">
        <title>Genome Sequence of Striga asiatica Provides Insight into the Evolution of Plant Parasitism.</title>
        <authorList>
            <person name="Yoshida S."/>
            <person name="Kim S."/>
            <person name="Wafula E.K."/>
            <person name="Tanskanen J."/>
            <person name="Kim Y.M."/>
            <person name="Honaas L."/>
            <person name="Yang Z."/>
            <person name="Spallek T."/>
            <person name="Conn C.E."/>
            <person name="Ichihashi Y."/>
            <person name="Cheong K."/>
            <person name="Cui S."/>
            <person name="Der J.P."/>
            <person name="Gundlach H."/>
            <person name="Jiao Y."/>
            <person name="Hori C."/>
            <person name="Ishida J.K."/>
            <person name="Kasahara H."/>
            <person name="Kiba T."/>
            <person name="Kim M.S."/>
            <person name="Koo N."/>
            <person name="Laohavisit A."/>
            <person name="Lee Y.H."/>
            <person name="Lumba S."/>
            <person name="McCourt P."/>
            <person name="Mortimer J.C."/>
            <person name="Mutuku J.M."/>
            <person name="Nomura T."/>
            <person name="Sasaki-Sekimoto Y."/>
            <person name="Seto Y."/>
            <person name="Wang Y."/>
            <person name="Wakatake T."/>
            <person name="Sakakibara H."/>
            <person name="Demura T."/>
            <person name="Yamaguchi S."/>
            <person name="Yoneyama K."/>
            <person name="Manabe R.I."/>
            <person name="Nelson D.C."/>
            <person name="Schulman A.H."/>
            <person name="Timko M.P."/>
            <person name="dePamphilis C.W."/>
            <person name="Choi D."/>
            <person name="Shirasu K."/>
        </authorList>
    </citation>
    <scope>NUCLEOTIDE SEQUENCE [LARGE SCALE GENOMIC DNA]</scope>
    <source>
        <strain evidence="18">cv. UVA1</strain>
    </source>
</reference>
<sequence length="887" mass="100295">MDEASSSEAVAAPTLSPSPENVLFNKYELGKLLGCGAFAKVYHARDISTGRSVAVKVVSKSRLNGNATLAANIKREISIMRRLDHPHIVKLLEVLATKAKIYFVLEFVKGGELFARVAKGRFPEDLGRKYFQQLISAVGYCHLRGVYHRDLKPENLLVDEAGDLKVSDFGLSAFRDDQIRPDGLLHTLCGTPAYVAPEILAKRGYDGARVDVWSCGVVLFVLTAGYLPFNDPNLMSMYKKIYKGEFRCPRWMSPELKHLLSRLLDTNPETRITIDEIKRDPWFQPGYREVKRESNGLVLKEEEQKLLDLNAFDIISFSRGLDLSGLFDEKFKAAEDVDRITAAGSPEMVMEKVKEAVGTEGNGGLQLRRTKECGVDLEGQNGNFVVGLDVYRLTDNLVVVEVKRKAGDARAFSSLTIDTAQGKKNYLLISVVIIEYTLVVIPGVDYKIDMDNRGNILMQRYELGRLLGQGTFGKVYYARSVQTGQSVAIKVIDKDKITRVGIINQIKREISIMRLVRHPNIIYLHEVMATKTKIYFVMEYAKGGELFDKLSRGKLKEDVARKYFRQLINAVDFCHSRGVYHRDLKPENLLLDENENLKVSDFGLSALAESRRADGLLHTTCGTPAYVAPEVLDRKGYNGTMSDVWSCGVILFVMLAGYLPFHDTNLMELYRKIGKGEIKFPRWFSPEARRLISRILDPNPNTRITIARIRTSTWFRRGLSVNDFSENNGTSNIGAESQDVPRVSNLNAFDIISQSNGFRLSRLFEESCRSREMRYVSWRPVNVIISKLEEIARRMRLRLNKKDGGLFRFEGLKEGRKGVLSVDAEIFSLARGLHMVEVRKNSGDTLEYEKMLDEGIRPGLDEIVWHSQDGPRAQQEERPEQGQDQVT</sequence>
<dbReference type="FunFam" id="3.30.200.20:FF:000042">
    <property type="entry name" value="Aurora kinase A"/>
    <property type="match status" value="1"/>
</dbReference>
<dbReference type="SMART" id="SM00220">
    <property type="entry name" value="S_TKc"/>
    <property type="match status" value="2"/>
</dbReference>
<dbReference type="CDD" id="cd12195">
    <property type="entry name" value="CIPK_C"/>
    <property type="match status" value="2"/>
</dbReference>
<evidence type="ECO:0000259" key="15">
    <source>
        <dbReference type="PROSITE" id="PS50011"/>
    </source>
</evidence>
<dbReference type="Gene3D" id="3.30.310.80">
    <property type="entry name" value="Kinase associated domain 1, KA1"/>
    <property type="match status" value="2"/>
</dbReference>
<dbReference type="InterPro" id="IPR011009">
    <property type="entry name" value="Kinase-like_dom_sf"/>
</dbReference>
<dbReference type="GO" id="GO:0106310">
    <property type="term" value="F:protein serine kinase activity"/>
    <property type="evidence" value="ECO:0007669"/>
    <property type="project" value="RHEA"/>
</dbReference>
<dbReference type="PROSITE" id="PS50816">
    <property type="entry name" value="NAF"/>
    <property type="match status" value="2"/>
</dbReference>
<proteinExistence type="inferred from homology"/>
<evidence type="ECO:0000256" key="10">
    <source>
        <dbReference type="ARBA" id="ARBA00047899"/>
    </source>
</evidence>
<keyword evidence="9" id="KW-0464">Manganese</keyword>
<evidence type="ECO:0000256" key="7">
    <source>
        <dbReference type="ARBA" id="ARBA00022777"/>
    </source>
</evidence>
<feature type="domain" description="NAF" evidence="16">
    <location>
        <begin position="304"/>
        <end position="328"/>
    </location>
</feature>
<keyword evidence="18" id="KW-1185">Reference proteome</keyword>
<dbReference type="OrthoDB" id="193931at2759"/>
<evidence type="ECO:0000256" key="4">
    <source>
        <dbReference type="ARBA" id="ARBA00022527"/>
    </source>
</evidence>
<dbReference type="FunFam" id="3.30.200.20:FF:000096">
    <property type="entry name" value="Non-specific serine/threonine protein kinase"/>
    <property type="match status" value="1"/>
</dbReference>
<evidence type="ECO:0000256" key="5">
    <source>
        <dbReference type="ARBA" id="ARBA00022679"/>
    </source>
</evidence>
<accession>A0A5A7P5T6</accession>
<dbReference type="Pfam" id="PF03822">
    <property type="entry name" value="NAF"/>
    <property type="match status" value="2"/>
</dbReference>
<dbReference type="GO" id="GO:0004674">
    <property type="term" value="F:protein serine/threonine kinase activity"/>
    <property type="evidence" value="ECO:0007669"/>
    <property type="project" value="UniProtKB-KW"/>
</dbReference>
<dbReference type="InterPro" id="IPR017441">
    <property type="entry name" value="Protein_kinase_ATP_BS"/>
</dbReference>
<evidence type="ECO:0000313" key="17">
    <source>
        <dbReference type="EMBL" id="GER28119.1"/>
    </source>
</evidence>
<evidence type="ECO:0000256" key="14">
    <source>
        <dbReference type="SAM" id="MobiDB-lite"/>
    </source>
</evidence>
<comment type="catalytic activity">
    <reaction evidence="10">
        <text>L-threonyl-[protein] + ATP = O-phospho-L-threonyl-[protein] + ADP + H(+)</text>
        <dbReference type="Rhea" id="RHEA:46608"/>
        <dbReference type="Rhea" id="RHEA-COMP:11060"/>
        <dbReference type="Rhea" id="RHEA-COMP:11605"/>
        <dbReference type="ChEBI" id="CHEBI:15378"/>
        <dbReference type="ChEBI" id="CHEBI:30013"/>
        <dbReference type="ChEBI" id="CHEBI:30616"/>
        <dbReference type="ChEBI" id="CHEBI:61977"/>
        <dbReference type="ChEBI" id="CHEBI:456216"/>
        <dbReference type="EC" id="2.7.11.1"/>
    </reaction>
</comment>
<comment type="catalytic activity">
    <reaction evidence="11">
        <text>L-seryl-[protein] + ATP = O-phospho-L-seryl-[protein] + ADP + H(+)</text>
        <dbReference type="Rhea" id="RHEA:17989"/>
        <dbReference type="Rhea" id="RHEA-COMP:9863"/>
        <dbReference type="Rhea" id="RHEA-COMP:11604"/>
        <dbReference type="ChEBI" id="CHEBI:15378"/>
        <dbReference type="ChEBI" id="CHEBI:29999"/>
        <dbReference type="ChEBI" id="CHEBI:30616"/>
        <dbReference type="ChEBI" id="CHEBI:83421"/>
        <dbReference type="ChEBI" id="CHEBI:456216"/>
        <dbReference type="EC" id="2.7.11.1"/>
    </reaction>
</comment>
<comment type="caution">
    <text evidence="17">The sequence shown here is derived from an EMBL/GenBank/DDBJ whole genome shotgun (WGS) entry which is preliminary data.</text>
</comment>
<organism evidence="17 18">
    <name type="scientific">Striga asiatica</name>
    <name type="common">Asiatic witchweed</name>
    <name type="synonym">Buchnera asiatica</name>
    <dbReference type="NCBI Taxonomy" id="4170"/>
    <lineage>
        <taxon>Eukaryota</taxon>
        <taxon>Viridiplantae</taxon>
        <taxon>Streptophyta</taxon>
        <taxon>Embryophyta</taxon>
        <taxon>Tracheophyta</taxon>
        <taxon>Spermatophyta</taxon>
        <taxon>Magnoliopsida</taxon>
        <taxon>eudicotyledons</taxon>
        <taxon>Gunneridae</taxon>
        <taxon>Pentapetalae</taxon>
        <taxon>asterids</taxon>
        <taxon>lamiids</taxon>
        <taxon>Lamiales</taxon>
        <taxon>Orobanchaceae</taxon>
        <taxon>Buchnereae</taxon>
        <taxon>Striga</taxon>
    </lineage>
</organism>
<dbReference type="InterPro" id="IPR008271">
    <property type="entry name" value="Ser/Thr_kinase_AS"/>
</dbReference>
<comment type="similarity">
    <text evidence="2">Belongs to the protein kinase superfamily. CAMK Ser/Thr protein kinase family. SNF1 subfamily.</text>
</comment>
<feature type="binding site" evidence="13">
    <location>
        <position position="490"/>
    </location>
    <ligand>
        <name>ATP</name>
        <dbReference type="ChEBI" id="CHEBI:30616"/>
    </ligand>
</feature>
<evidence type="ECO:0000256" key="1">
    <source>
        <dbReference type="ARBA" id="ARBA00001936"/>
    </source>
</evidence>
<dbReference type="FunFam" id="1.10.510.10:FF:000279">
    <property type="entry name" value="Non-specific serine/threonine protein kinase"/>
    <property type="match status" value="1"/>
</dbReference>
<dbReference type="CDD" id="cd14663">
    <property type="entry name" value="STKc_SnRK3"/>
    <property type="match status" value="1"/>
</dbReference>
<dbReference type="GO" id="GO:0007165">
    <property type="term" value="P:signal transduction"/>
    <property type="evidence" value="ECO:0007669"/>
    <property type="project" value="InterPro"/>
</dbReference>
<dbReference type="FunFam" id="1.10.510.10:FF:000303">
    <property type="entry name" value="Non-specific serine/threonine protein kinase"/>
    <property type="match status" value="1"/>
</dbReference>
<keyword evidence="4" id="KW-0723">Serine/threonine-protein kinase</keyword>
<feature type="region of interest" description="Disordered" evidence="14">
    <location>
        <begin position="867"/>
        <end position="887"/>
    </location>
</feature>
<evidence type="ECO:0000256" key="3">
    <source>
        <dbReference type="ARBA" id="ARBA00012513"/>
    </source>
</evidence>
<dbReference type="PROSITE" id="PS50011">
    <property type="entry name" value="PROTEIN_KINASE_DOM"/>
    <property type="match status" value="2"/>
</dbReference>
<evidence type="ECO:0000256" key="9">
    <source>
        <dbReference type="ARBA" id="ARBA00023211"/>
    </source>
</evidence>
<dbReference type="EMBL" id="BKCP01002225">
    <property type="protein sequence ID" value="GER28119.1"/>
    <property type="molecule type" value="Genomic_DNA"/>
</dbReference>
<evidence type="ECO:0000313" key="18">
    <source>
        <dbReference type="Proteomes" id="UP000325081"/>
    </source>
</evidence>
<comment type="cofactor">
    <cofactor evidence="1">
        <name>Mn(2+)</name>
        <dbReference type="ChEBI" id="CHEBI:29035"/>
    </cofactor>
</comment>
<dbReference type="PROSITE" id="PS00108">
    <property type="entry name" value="PROTEIN_KINASE_ST"/>
    <property type="match status" value="2"/>
</dbReference>
<dbReference type="PANTHER" id="PTHR43895:SF42">
    <property type="entry name" value="CBL-INTERACTING SERINE_THREONINE-PROTEIN KINASE 10"/>
    <property type="match status" value="1"/>
</dbReference>
<dbReference type="Gene3D" id="3.30.200.20">
    <property type="entry name" value="Phosphorylase Kinase, domain 1"/>
    <property type="match status" value="2"/>
</dbReference>
<dbReference type="Proteomes" id="UP000325081">
    <property type="component" value="Unassembled WGS sequence"/>
</dbReference>
<evidence type="ECO:0000256" key="8">
    <source>
        <dbReference type="ARBA" id="ARBA00022840"/>
    </source>
</evidence>